<dbReference type="AlphaFoldDB" id="A0A061A7M9"/>
<dbReference type="HOGENOM" id="CLU_1277034_0_0_11"/>
<proteinExistence type="predicted"/>
<keyword evidence="3" id="KW-1185">Reference proteome</keyword>
<evidence type="ECO:0000313" key="1">
    <source>
        <dbReference type="EMBL" id="CDR13063.1"/>
    </source>
</evidence>
<dbReference type="EMBL" id="LK022848">
    <property type="protein sequence ID" value="CDR13063.1"/>
    <property type="molecule type" value="Genomic_DNA"/>
</dbReference>
<gene>
    <name evidence="2" type="ORF">J2Z30_007242</name>
    <name evidence="1" type="ORF">SIRAN7881</name>
</gene>
<reference evidence="1" key="1">
    <citation type="submission" date="2014-05" db="EMBL/GenBank/DDBJ databases">
        <authorList>
            <person name="Horn Fabian"/>
        </authorList>
    </citation>
    <scope>NUCLEOTIDE SEQUENCE</scope>
</reference>
<dbReference type="Proteomes" id="UP000756710">
    <property type="component" value="Unassembled WGS sequence"/>
</dbReference>
<reference evidence="2 3" key="2">
    <citation type="submission" date="2021-03" db="EMBL/GenBank/DDBJ databases">
        <title>Genomic Encyclopedia of Type Strains, Phase IV (KMG-IV): sequencing the most valuable type-strain genomes for metagenomic binning, comparative biology and taxonomic classification.</title>
        <authorList>
            <person name="Goeker M."/>
        </authorList>
    </citation>
    <scope>NUCLEOTIDE SEQUENCE [LARGE SCALE GENOMIC DNA]</scope>
    <source>
        <strain evidence="2 3">DSM 41954</strain>
    </source>
</reference>
<organism evidence="1">
    <name type="scientific">Streptomyces iranensis</name>
    <dbReference type="NCBI Taxonomy" id="576784"/>
    <lineage>
        <taxon>Bacteria</taxon>
        <taxon>Bacillati</taxon>
        <taxon>Actinomycetota</taxon>
        <taxon>Actinomycetes</taxon>
        <taxon>Kitasatosporales</taxon>
        <taxon>Streptomycetaceae</taxon>
        <taxon>Streptomyces</taxon>
        <taxon>Streptomyces violaceusniger group</taxon>
    </lineage>
</organism>
<sequence>MGSRRWGWIVPEELWEIASPSLPSARVRPQCGGVTNIDHKAVIAAVVYVLVGFGAPSAVRIRSMSRAVFTVVVCGGIHAVREVGALPGDGPRVPRRPRDIGPGVRAARVEADHVVGAQHLLRQLLVRRPGDRDFYLTAVGISVVQRDFECRDPRRDEAALGDESAFSEHGPHRTVSGVVAAVSGVATDTSGITVSATAVAATVVAARVRDRVFLRI</sequence>
<protein>
    <submittedName>
        <fullName evidence="1">Uncharacterized protein</fullName>
    </submittedName>
</protein>
<dbReference type="EMBL" id="JAGGLR010000023">
    <property type="protein sequence ID" value="MBP2066194.1"/>
    <property type="molecule type" value="Genomic_DNA"/>
</dbReference>
<evidence type="ECO:0000313" key="3">
    <source>
        <dbReference type="Proteomes" id="UP000756710"/>
    </source>
</evidence>
<name>A0A061A7M9_9ACTN</name>
<evidence type="ECO:0000313" key="2">
    <source>
        <dbReference type="EMBL" id="MBP2066194.1"/>
    </source>
</evidence>
<accession>A0A061A7M9</accession>